<feature type="compositionally biased region" description="Basic and acidic residues" evidence="1">
    <location>
        <begin position="328"/>
        <end position="358"/>
    </location>
</feature>
<feature type="region of interest" description="Disordered" evidence="1">
    <location>
        <begin position="197"/>
        <end position="216"/>
    </location>
</feature>
<feature type="compositionally biased region" description="Low complexity" evidence="1">
    <location>
        <begin position="12"/>
        <end position="28"/>
    </location>
</feature>
<dbReference type="EMBL" id="HBIX01008616">
    <property type="protein sequence ID" value="CAE0713864.1"/>
    <property type="molecule type" value="Transcribed_RNA"/>
</dbReference>
<dbReference type="AlphaFoldDB" id="A0A7S4AFD5"/>
<evidence type="ECO:0000256" key="1">
    <source>
        <dbReference type="SAM" id="MobiDB-lite"/>
    </source>
</evidence>
<feature type="compositionally biased region" description="Basic and acidic residues" evidence="1">
    <location>
        <begin position="243"/>
        <end position="254"/>
    </location>
</feature>
<evidence type="ECO:0000313" key="2">
    <source>
        <dbReference type="EMBL" id="CAE0713864.1"/>
    </source>
</evidence>
<reference evidence="2" key="1">
    <citation type="submission" date="2021-01" db="EMBL/GenBank/DDBJ databases">
        <authorList>
            <person name="Corre E."/>
            <person name="Pelletier E."/>
            <person name="Niang G."/>
            <person name="Scheremetjew M."/>
            <person name="Finn R."/>
            <person name="Kale V."/>
            <person name="Holt S."/>
            <person name="Cochrane G."/>
            <person name="Meng A."/>
            <person name="Brown T."/>
            <person name="Cohen L."/>
        </authorList>
    </citation>
    <scope>NUCLEOTIDE SEQUENCE</scope>
    <source>
        <strain evidence="2">10249 10 AB</strain>
    </source>
</reference>
<feature type="region of interest" description="Disordered" evidence="1">
    <location>
        <begin position="238"/>
        <end position="358"/>
    </location>
</feature>
<sequence>MEIEPAAIEIGSTNTNTNTNTSTSTSSTDMPKPRNSEGPGATSCAILDDLEQLHPDLAAKSAPDPFAAKTAMNSTEMALNTAVITIGGLPAATAVVVPEEKEENETSLEHDEIGLNPIEDVVVLENIMKDQNTHCCDTAVDKCLTNSVVPEDLVEHMLCRVDKTLCTCEVTDWMEKTTGYALCGDKDQVLVVDDDDDDVTAKSGDGSSTSSVRDNIEIMSKEKESKPNSLEHSMLTTSTAAIENEKPPVVEKPPKSKGFNLWKSKNGNKTTEKRIETVPKNEKKAQEEKDDSKCDVDPAVLPSVVNATTDDGNEADTKEIEIMGDTGEIVKEDPVNEDPAKEDSAPDNLGDEKTSRIETVPEKYDVEEEKGLQNQDEIDDTKSNIVLTNLPSVIDSSKFSNASLEEMSNLSRTAKTDGQNDRPESLKSSLKPLSKPQKMLSVDSIMKKAESNEEEEDESGFECVLQRIIGSEENQQANSQSNPSSLPAPATMTSEEELTTGRSIVTPSPEKRTKKSRMSRLGMLSKKMTFKRTPRGTKCDESSMVIEI</sequence>
<feature type="compositionally biased region" description="Basic and acidic residues" evidence="1">
    <location>
        <begin position="414"/>
        <end position="425"/>
    </location>
</feature>
<name>A0A7S4AFD5_9STRA</name>
<feature type="compositionally biased region" description="Basic and acidic residues" evidence="1">
    <location>
        <begin position="270"/>
        <end position="296"/>
    </location>
</feature>
<feature type="region of interest" description="Disordered" evidence="1">
    <location>
        <begin position="1"/>
        <end position="42"/>
    </location>
</feature>
<accession>A0A7S4AFD5</accession>
<gene>
    <name evidence="2" type="ORF">PAUS00366_LOCUS6616</name>
</gene>
<feature type="compositionally biased region" description="Low complexity" evidence="1">
    <location>
        <begin position="426"/>
        <end position="441"/>
    </location>
</feature>
<protein>
    <submittedName>
        <fullName evidence="2">Uncharacterized protein</fullName>
    </submittedName>
</protein>
<feature type="compositionally biased region" description="Low complexity" evidence="1">
    <location>
        <begin position="474"/>
        <end position="490"/>
    </location>
</feature>
<organism evidence="2">
    <name type="scientific">Pseudo-nitzschia australis</name>
    <dbReference type="NCBI Taxonomy" id="44445"/>
    <lineage>
        <taxon>Eukaryota</taxon>
        <taxon>Sar</taxon>
        <taxon>Stramenopiles</taxon>
        <taxon>Ochrophyta</taxon>
        <taxon>Bacillariophyta</taxon>
        <taxon>Bacillariophyceae</taxon>
        <taxon>Bacillariophycidae</taxon>
        <taxon>Bacillariales</taxon>
        <taxon>Bacillariaceae</taxon>
        <taxon>Pseudo-nitzschia</taxon>
    </lineage>
</organism>
<feature type="region of interest" description="Disordered" evidence="1">
    <location>
        <begin position="405"/>
        <end position="548"/>
    </location>
</feature>
<proteinExistence type="predicted"/>